<keyword evidence="1" id="KW-0472">Membrane</keyword>
<evidence type="ECO:0000313" key="2">
    <source>
        <dbReference type="EMBL" id="URI09324.1"/>
    </source>
</evidence>
<keyword evidence="1" id="KW-0812">Transmembrane</keyword>
<name>A0ABY4SA20_AQUTE</name>
<keyword evidence="1" id="KW-1133">Transmembrane helix</keyword>
<gene>
    <name evidence="2" type="ORF">MW290_27545</name>
</gene>
<accession>A0ABY4SA20</accession>
<evidence type="ECO:0008006" key="4">
    <source>
        <dbReference type="Google" id="ProtNLM"/>
    </source>
</evidence>
<dbReference type="InterPro" id="IPR036249">
    <property type="entry name" value="Thioredoxin-like_sf"/>
</dbReference>
<feature type="transmembrane region" description="Helical" evidence="1">
    <location>
        <begin position="51"/>
        <end position="72"/>
    </location>
</feature>
<dbReference type="EMBL" id="CP097636">
    <property type="protein sequence ID" value="URI09324.1"/>
    <property type="molecule type" value="Genomic_DNA"/>
</dbReference>
<dbReference type="Proteomes" id="UP001056201">
    <property type="component" value="Chromosome 2"/>
</dbReference>
<keyword evidence="3" id="KW-1185">Reference proteome</keyword>
<dbReference type="RefSeq" id="WP_250197553.1">
    <property type="nucleotide sequence ID" value="NZ_CP097636.1"/>
</dbReference>
<protein>
    <recommendedName>
        <fullName evidence="4">Transmembrane protein</fullName>
    </recommendedName>
</protein>
<dbReference type="SUPFAM" id="SSF52833">
    <property type="entry name" value="Thioredoxin-like"/>
    <property type="match status" value="1"/>
</dbReference>
<sequence>MSGSNSSVPGGKAVGVAGDPLSFTVHSMPDPGAAVADAQSQRRTALGRLKMLLVLAVCASPVIASYFTYFVIRPQGRTNYSALIDPVRELPAALPLTDLQGQPVAASSLKGQWLLVTAVDGPCDEACERRLFMQRQLREMMGRDRDRIDKVVLFTDQAPLPPALLAALTTTPAATVLRVPAQALAGWLAPESGQRLDAHLYVVDPMGNWMMRAPTEPDPAKLKKDLERLLRGSASWDQAGR</sequence>
<dbReference type="Gene3D" id="3.40.30.10">
    <property type="entry name" value="Glutaredoxin"/>
    <property type="match status" value="1"/>
</dbReference>
<proteinExistence type="predicted"/>
<organism evidence="2 3">
    <name type="scientific">Aquincola tertiaricarbonis</name>
    <dbReference type="NCBI Taxonomy" id="391953"/>
    <lineage>
        <taxon>Bacteria</taxon>
        <taxon>Pseudomonadati</taxon>
        <taxon>Pseudomonadota</taxon>
        <taxon>Betaproteobacteria</taxon>
        <taxon>Burkholderiales</taxon>
        <taxon>Sphaerotilaceae</taxon>
        <taxon>Aquincola</taxon>
    </lineage>
</organism>
<reference evidence="2" key="1">
    <citation type="submission" date="2022-05" db="EMBL/GenBank/DDBJ databases">
        <title>An RpoN-dependent PEP-CTERM gene is involved in floc formation of an Aquincola tertiaricarbonis strain.</title>
        <authorList>
            <person name="Qiu D."/>
            <person name="Xia M."/>
        </authorList>
    </citation>
    <scope>NUCLEOTIDE SEQUENCE</scope>
    <source>
        <strain evidence="2">RN12</strain>
    </source>
</reference>
<evidence type="ECO:0000256" key="1">
    <source>
        <dbReference type="SAM" id="Phobius"/>
    </source>
</evidence>
<evidence type="ECO:0000313" key="3">
    <source>
        <dbReference type="Proteomes" id="UP001056201"/>
    </source>
</evidence>